<dbReference type="InterPro" id="IPR004161">
    <property type="entry name" value="EFTu-like_2"/>
</dbReference>
<dbReference type="GO" id="GO:0097216">
    <property type="term" value="F:guanosine tetraphosphate binding"/>
    <property type="evidence" value="ECO:0007669"/>
    <property type="project" value="UniProtKB-ARBA"/>
</dbReference>
<evidence type="ECO:0000256" key="4">
    <source>
        <dbReference type="ARBA" id="ARBA00022768"/>
    </source>
</evidence>
<evidence type="ECO:0000256" key="1">
    <source>
        <dbReference type="ARBA" id="ARBA00005870"/>
    </source>
</evidence>
<dbReference type="Gene3D" id="3.30.230.10">
    <property type="match status" value="1"/>
</dbReference>
<dbReference type="GO" id="GO:0003746">
    <property type="term" value="F:translation elongation factor activity"/>
    <property type="evidence" value="ECO:0007669"/>
    <property type="project" value="UniProtKB-UniRule"/>
</dbReference>
<dbReference type="OrthoDB" id="9801472at2"/>
<dbReference type="Gene3D" id="2.40.30.10">
    <property type="entry name" value="Translation factors"/>
    <property type="match status" value="1"/>
</dbReference>
<dbReference type="CDD" id="cd03713">
    <property type="entry name" value="EFG_mtEFG_C"/>
    <property type="match status" value="1"/>
</dbReference>
<dbReference type="SUPFAM" id="SSF54980">
    <property type="entry name" value="EF-G C-terminal domain-like"/>
    <property type="match status" value="2"/>
</dbReference>
<evidence type="ECO:0000256" key="8">
    <source>
        <dbReference type="HAMAP-Rule" id="MF_00054"/>
    </source>
</evidence>
<dbReference type="SUPFAM" id="SSF54211">
    <property type="entry name" value="Ribosomal protein S5 domain 2-like"/>
    <property type="match status" value="1"/>
</dbReference>
<dbReference type="InterPro" id="IPR009000">
    <property type="entry name" value="Transl_B-barrel_sf"/>
</dbReference>
<dbReference type="InterPro" id="IPR004540">
    <property type="entry name" value="Transl_elong_EFG/EF2"/>
</dbReference>
<dbReference type="Pfam" id="PF03764">
    <property type="entry name" value="EFG_IV"/>
    <property type="match status" value="1"/>
</dbReference>
<feature type="binding site" evidence="8">
    <location>
        <begin position="88"/>
        <end position="92"/>
    </location>
    <ligand>
        <name>GTP</name>
        <dbReference type="ChEBI" id="CHEBI:37565"/>
    </ligand>
</feature>
<dbReference type="GO" id="GO:0005525">
    <property type="term" value="F:GTP binding"/>
    <property type="evidence" value="ECO:0007669"/>
    <property type="project" value="UniProtKB-UniRule"/>
</dbReference>
<dbReference type="FunFam" id="2.40.30.10:FF:000006">
    <property type="entry name" value="Elongation factor G"/>
    <property type="match status" value="1"/>
</dbReference>
<accession>A0A516SDZ6</accession>
<evidence type="ECO:0000256" key="7">
    <source>
        <dbReference type="ARBA" id="ARBA00024731"/>
    </source>
</evidence>
<dbReference type="InterPro" id="IPR005517">
    <property type="entry name" value="Transl_elong_EFG/EF2_IV"/>
</dbReference>
<dbReference type="PANTHER" id="PTHR43261">
    <property type="entry name" value="TRANSLATION ELONGATION FACTOR G-RELATED"/>
    <property type="match status" value="1"/>
</dbReference>
<dbReference type="PRINTS" id="PR00315">
    <property type="entry name" value="ELONGATNFCT"/>
</dbReference>
<dbReference type="FunFam" id="3.30.230.10:FF:000003">
    <property type="entry name" value="Elongation factor G"/>
    <property type="match status" value="1"/>
</dbReference>
<dbReference type="Pfam" id="PF14492">
    <property type="entry name" value="EFG_III"/>
    <property type="match status" value="1"/>
</dbReference>
<evidence type="ECO:0000256" key="3">
    <source>
        <dbReference type="ARBA" id="ARBA00022741"/>
    </source>
</evidence>
<dbReference type="FunFam" id="3.30.70.240:FF:000001">
    <property type="entry name" value="Elongation factor G"/>
    <property type="match status" value="1"/>
</dbReference>
<comment type="similarity">
    <text evidence="1 8">Belongs to the TRAFAC class translation factor GTPase superfamily. Classic translation factor GTPase family. EF-G/EF-2 subfamily.</text>
</comment>
<dbReference type="PROSITE" id="PS00301">
    <property type="entry name" value="G_TR_1"/>
    <property type="match status" value="1"/>
</dbReference>
<dbReference type="AlphaFoldDB" id="A0A516SDZ6"/>
<dbReference type="PANTHER" id="PTHR43261:SF1">
    <property type="entry name" value="RIBOSOME-RELEASING FACTOR 2, MITOCHONDRIAL"/>
    <property type="match status" value="1"/>
</dbReference>
<dbReference type="Gene3D" id="3.30.70.240">
    <property type="match status" value="1"/>
</dbReference>
<dbReference type="CDD" id="cd16262">
    <property type="entry name" value="EFG_III"/>
    <property type="match status" value="1"/>
</dbReference>
<name>A0A516SDZ6_9NEIS</name>
<reference evidence="11" key="1">
    <citation type="submission" date="2019-07" db="EMBL/GenBank/DDBJ databases">
        <title>Chitinimonas sp. nov., isolated from Ny-Alesund, arctica soil.</title>
        <authorList>
            <person name="Xu Q."/>
            <person name="Peng F."/>
        </authorList>
    </citation>
    <scope>NUCLEOTIDE SEQUENCE [LARGE SCALE GENOMIC DNA]</scope>
    <source>
        <strain evidence="11">R3-44</strain>
    </source>
</reference>
<feature type="binding site" evidence="8">
    <location>
        <begin position="17"/>
        <end position="24"/>
    </location>
    <ligand>
        <name>GTP</name>
        <dbReference type="ChEBI" id="CHEBI:37565"/>
    </ligand>
</feature>
<dbReference type="InterPro" id="IPR041095">
    <property type="entry name" value="EFG_II"/>
</dbReference>
<dbReference type="CDD" id="cd04088">
    <property type="entry name" value="EFG_mtEFG_II"/>
    <property type="match status" value="1"/>
</dbReference>
<dbReference type="Pfam" id="PF03144">
    <property type="entry name" value="GTP_EFTU_D2"/>
    <property type="match status" value="1"/>
</dbReference>
<dbReference type="Proteomes" id="UP000317550">
    <property type="component" value="Chromosome"/>
</dbReference>
<protein>
    <recommendedName>
        <fullName evidence="2 8">Elongation factor G</fullName>
        <shortName evidence="8">EF-G</shortName>
    </recommendedName>
</protein>
<keyword evidence="6 8" id="KW-0342">GTP-binding</keyword>
<proteinExistence type="inferred from homology"/>
<gene>
    <name evidence="8 10" type="primary">fusA</name>
    <name evidence="10" type="ORF">FNU76_08415</name>
</gene>
<dbReference type="InterPro" id="IPR031157">
    <property type="entry name" value="G_TR_CS"/>
</dbReference>
<dbReference type="InterPro" id="IPR035647">
    <property type="entry name" value="EFG_III/V"/>
</dbReference>
<dbReference type="InterPro" id="IPR014721">
    <property type="entry name" value="Ribsml_uS5_D2-typ_fold_subgr"/>
</dbReference>
<keyword evidence="3 8" id="KW-0547">Nucleotide-binding</keyword>
<dbReference type="FunFam" id="3.40.50.300:FF:000029">
    <property type="entry name" value="Elongation factor G"/>
    <property type="match status" value="1"/>
</dbReference>
<evidence type="ECO:0000313" key="10">
    <source>
        <dbReference type="EMBL" id="QDQ26387.1"/>
    </source>
</evidence>
<dbReference type="GO" id="GO:0003924">
    <property type="term" value="F:GTPase activity"/>
    <property type="evidence" value="ECO:0007669"/>
    <property type="project" value="InterPro"/>
</dbReference>
<comment type="function">
    <text evidence="7 8">Catalyzes the GTP-dependent ribosomal translocation step during translation elongation. During this step, the ribosome changes from the pre-translocational (PRE) to the post-translocational (POST) state as the newly formed A-site-bound peptidyl-tRNA and P-site-bound deacylated tRNA move to the P and E sites, respectively. Catalyzes the coordinated movement of the two tRNA molecules, the mRNA and conformational changes in the ribosome.</text>
</comment>
<dbReference type="InterPro" id="IPR035649">
    <property type="entry name" value="EFG_V"/>
</dbReference>
<dbReference type="Gene3D" id="3.40.50.300">
    <property type="entry name" value="P-loop containing nucleotide triphosphate hydrolases"/>
    <property type="match status" value="1"/>
</dbReference>
<keyword evidence="8" id="KW-0963">Cytoplasm</keyword>
<keyword evidence="11" id="KW-1185">Reference proteome</keyword>
<dbReference type="SUPFAM" id="SSF52540">
    <property type="entry name" value="P-loop containing nucleoside triphosphate hydrolases"/>
    <property type="match status" value="1"/>
</dbReference>
<dbReference type="InterPro" id="IPR000795">
    <property type="entry name" value="T_Tr_GTP-bd_dom"/>
</dbReference>
<dbReference type="PROSITE" id="PS51722">
    <property type="entry name" value="G_TR_2"/>
    <property type="match status" value="1"/>
</dbReference>
<feature type="domain" description="Tr-type G" evidence="9">
    <location>
        <begin position="8"/>
        <end position="290"/>
    </location>
</feature>
<dbReference type="GO" id="GO:0005737">
    <property type="term" value="C:cytoplasm"/>
    <property type="evidence" value="ECO:0007669"/>
    <property type="project" value="UniProtKB-SubCell"/>
</dbReference>
<dbReference type="Gene3D" id="3.30.70.870">
    <property type="entry name" value="Elongation Factor G (Translational Gtpase), domain 3"/>
    <property type="match status" value="1"/>
</dbReference>
<dbReference type="HAMAP" id="MF_00054_B">
    <property type="entry name" value="EF_G_EF_2_B"/>
    <property type="match status" value="1"/>
</dbReference>
<dbReference type="FunFam" id="3.30.70.870:FF:000001">
    <property type="entry name" value="Elongation factor G"/>
    <property type="match status" value="1"/>
</dbReference>
<sequence length="698" mass="77324">MARKTPIERYRNIGISAHIDAGKTTTTERILFYTGVNHKIGEVHDGAATMDWMEQEQERGITITSAATTTFWKGMGNNFPEHRINIIDTPGHVDFTIEVERSMRVLDGACMVYCAVGGVQPQSETVWRQANKYKVPRLAFVNKMDRQGANFFRVVEQMRTRLRANPIPITIPIGAEDGFTGVVDLLKNRAILWDDATQGMKFDYVEIPADLVELAAEWREKMVEAAAEASEELMNKYLEEGELSEEEIVFGLRTRTLACEIQPMLCGTAFKNKGVQRMLDAVIELLPSPVDVLPVAGINDRDQPETRIASDDAPFSALAFKLMSDPYVGQLTFFRVYSGVVQSGDAVYNSVKARKERMGRIVQMHANDRQEIDEVRAGDIAAGIGLKDVTTGETLCSPDHIITLERMVFPEPVIHVAVEPKTKADQEKMGVALNRLAKEDPSFRVRTDEETGQTIMSGMGELHLEILVDRMKREFGVEANVGAPQVAYRETITKVAEDIEGKHAKQSGGKGQYGHCVITVEPSGEGKGYQFIDEIKGGTIPREFIPSVDKGIQNTLKAGVLAGFPVVDVKVRLTFGSYHDVDSSQIAFELAGSLAFKEAMRRAGPVILEPMMAVEIETPEDYMGDIMGDISSRRGMLQGMDDNPAGGKMIKAEVPLSEMFGYSTTLRSMSQGRATYSMEFKHYSEAPRNVAEAIINKK</sequence>
<keyword evidence="4 8" id="KW-0251">Elongation factor</keyword>
<dbReference type="SMART" id="SM00838">
    <property type="entry name" value="EFG_C"/>
    <property type="match status" value="1"/>
</dbReference>
<dbReference type="NCBIfam" id="NF009381">
    <property type="entry name" value="PRK12740.1-5"/>
    <property type="match status" value="1"/>
</dbReference>
<evidence type="ECO:0000259" key="9">
    <source>
        <dbReference type="PROSITE" id="PS51722"/>
    </source>
</evidence>
<dbReference type="GO" id="GO:0032790">
    <property type="term" value="P:ribosome disassembly"/>
    <property type="evidence" value="ECO:0007669"/>
    <property type="project" value="TreeGrafter"/>
</dbReference>
<dbReference type="NCBIfam" id="TIGR00231">
    <property type="entry name" value="small_GTP"/>
    <property type="match status" value="1"/>
</dbReference>
<evidence type="ECO:0000313" key="11">
    <source>
        <dbReference type="Proteomes" id="UP000317550"/>
    </source>
</evidence>
<dbReference type="InterPro" id="IPR005225">
    <property type="entry name" value="Small_GTP-bd"/>
</dbReference>
<dbReference type="SUPFAM" id="SSF50447">
    <property type="entry name" value="Translation proteins"/>
    <property type="match status" value="1"/>
</dbReference>
<dbReference type="RefSeq" id="WP_144277783.1">
    <property type="nucleotide sequence ID" value="NZ_CP041730.1"/>
</dbReference>
<dbReference type="KEGG" id="cari:FNU76_08415"/>
<comment type="subcellular location">
    <subcellularLocation>
        <location evidence="8">Cytoplasm</location>
    </subcellularLocation>
</comment>
<feature type="binding site" evidence="8">
    <location>
        <begin position="142"/>
        <end position="145"/>
    </location>
    <ligand>
        <name>GTP</name>
        <dbReference type="ChEBI" id="CHEBI:37565"/>
    </ligand>
</feature>
<dbReference type="CDD" id="cd01434">
    <property type="entry name" value="EFG_mtEFG1_IV"/>
    <property type="match status" value="1"/>
</dbReference>
<dbReference type="NCBIfam" id="TIGR00484">
    <property type="entry name" value="EF-G"/>
    <property type="match status" value="1"/>
</dbReference>
<dbReference type="InterPro" id="IPR020568">
    <property type="entry name" value="Ribosomal_Su5_D2-typ_SF"/>
</dbReference>
<dbReference type="Pfam" id="PF00679">
    <property type="entry name" value="EFG_C"/>
    <property type="match status" value="1"/>
</dbReference>
<dbReference type="InterPro" id="IPR009022">
    <property type="entry name" value="EFG_III"/>
</dbReference>
<dbReference type="CDD" id="cd01886">
    <property type="entry name" value="EF-G"/>
    <property type="match status" value="1"/>
</dbReference>
<dbReference type="SMART" id="SM00889">
    <property type="entry name" value="EFG_IV"/>
    <property type="match status" value="1"/>
</dbReference>
<organism evidence="10 11">
    <name type="scientific">Chitinimonas arctica</name>
    <dbReference type="NCBI Taxonomy" id="2594795"/>
    <lineage>
        <taxon>Bacteria</taxon>
        <taxon>Pseudomonadati</taxon>
        <taxon>Pseudomonadota</taxon>
        <taxon>Betaproteobacteria</taxon>
        <taxon>Neisseriales</taxon>
        <taxon>Chitinibacteraceae</taxon>
        <taxon>Chitinimonas</taxon>
    </lineage>
</organism>
<evidence type="ECO:0000256" key="5">
    <source>
        <dbReference type="ARBA" id="ARBA00022917"/>
    </source>
</evidence>
<evidence type="ECO:0000256" key="2">
    <source>
        <dbReference type="ARBA" id="ARBA00017872"/>
    </source>
</evidence>
<dbReference type="EMBL" id="CP041730">
    <property type="protein sequence ID" value="QDQ26387.1"/>
    <property type="molecule type" value="Genomic_DNA"/>
</dbReference>
<dbReference type="Pfam" id="PF00009">
    <property type="entry name" value="GTP_EFTU"/>
    <property type="match status" value="1"/>
</dbReference>
<evidence type="ECO:0000256" key="6">
    <source>
        <dbReference type="ARBA" id="ARBA00023134"/>
    </source>
</evidence>
<dbReference type="InterPro" id="IPR027417">
    <property type="entry name" value="P-loop_NTPase"/>
</dbReference>
<dbReference type="InterPro" id="IPR047872">
    <property type="entry name" value="EFG_IV"/>
</dbReference>
<dbReference type="InterPro" id="IPR000640">
    <property type="entry name" value="EFG_V-like"/>
</dbReference>
<keyword evidence="5 8" id="KW-0648">Protein biosynthesis</keyword>